<accession>A0A433CYM1</accession>
<comment type="caution">
    <text evidence="5">The sequence shown here is derived from an EMBL/GenBank/DDBJ whole genome shotgun (WGS) entry which is preliminary data.</text>
</comment>
<keyword evidence="6" id="KW-1185">Reference proteome</keyword>
<feature type="compositionally biased region" description="Low complexity" evidence="4">
    <location>
        <begin position="812"/>
        <end position="822"/>
    </location>
</feature>
<evidence type="ECO:0000313" key="6">
    <source>
        <dbReference type="Proteomes" id="UP000268093"/>
    </source>
</evidence>
<organism evidence="5 6">
    <name type="scientific">Jimgerdemannia flammicorona</name>
    <dbReference type="NCBI Taxonomy" id="994334"/>
    <lineage>
        <taxon>Eukaryota</taxon>
        <taxon>Fungi</taxon>
        <taxon>Fungi incertae sedis</taxon>
        <taxon>Mucoromycota</taxon>
        <taxon>Mucoromycotina</taxon>
        <taxon>Endogonomycetes</taxon>
        <taxon>Endogonales</taxon>
        <taxon>Endogonaceae</taxon>
        <taxon>Jimgerdemannia</taxon>
    </lineage>
</organism>
<feature type="compositionally biased region" description="Polar residues" evidence="4">
    <location>
        <begin position="364"/>
        <end position="407"/>
    </location>
</feature>
<dbReference type="PANTHER" id="PTHR13083:SF3">
    <property type="entry name" value="WD REPEAT-CONTAINING PROTEIN 91"/>
    <property type="match status" value="1"/>
</dbReference>
<dbReference type="InterPro" id="IPR006594">
    <property type="entry name" value="LisH"/>
</dbReference>
<feature type="region of interest" description="Disordered" evidence="4">
    <location>
        <begin position="799"/>
        <end position="827"/>
    </location>
</feature>
<gene>
    <name evidence="5" type="ORF">BC936DRAFT_136854</name>
</gene>
<sequence>MNSIHQVDELVKEYLLFRGFVNTFRSFETESRADKDKGFQVDKIIEELLGYITASDIASLIDYWRYLDVRYFSRLDSRFQRTVKKFELCLLRHYLVYGMRRGGPLEGREGVVEIRRTRHVMVERSDLGMVSEGGTSGLGKKSPHLWINHSRPNLLTLSILFAHALIDSFPTQTPRQDHRVLRHLRHRPVHQPRMDAMVRPPLLQEPCHGVHLRDFLLQAMAGQLHRVAAQLPQHHLPKHALLTFNVDRLQRRSLQVEVELLRSVIEQLRAEVETGGNEISSLKQKVRQSQIDQSPAQRVRRRASSLVDASRNGTPKAANTGATATNTSVTSATAMGSGSLSTTVIPVKSRSSSGASIRRSSTSGFNPLSRASVTAASFRGSDSGSPPSTPLPSQRETETASRVTNTKGDGEAEREQENRGRTRERERSRSRSATPESSIGIEEEPFMVLSQDDFLEHNSGIVHARFSSEGNLIASCDMDNIVRIWSYSGLSPIAASKINNHSSNVLALEWEARSDRFLFLGTDASSIRLYNTEAKSIVHEFVTEDKFPRVTQLSCSPVEPIFVSAGAARNDGDSPGVLVSWNMKSMTKEKTFSFEPAEKSTAINTIRFNHNGQMLVAGDEGGFIRIFDIRKLMPIMEWLNPTGQALCSAQFSFDENSIFTVDDSGMLTEWSIHKPGTNLSQNLLPGFPPSPPFTARPTTASPDPFSPISPILSSTPPRLKRRPSNSSVSSRSSRLSIRSSRNTIVSPPAITFDDSVTQNLLSRSPRSQMVAFSADTEHVLAASSAAGVAAVAGALARESSLGSGEDDGDRYQSLSQAQSHQQQARDGDAGLRGLVYQSLDGLPVQPLAPHTQPISVVDWAGTVNACLTGGMDGTIKVTKLIKVT</sequence>
<dbReference type="AlphaFoldDB" id="A0A433CYM1"/>
<evidence type="ECO:0000256" key="3">
    <source>
        <dbReference type="PROSITE-ProRule" id="PRU00221"/>
    </source>
</evidence>
<dbReference type="InterPro" id="IPR015943">
    <property type="entry name" value="WD40/YVTN_repeat-like_dom_sf"/>
</dbReference>
<feature type="region of interest" description="Disordered" evidence="4">
    <location>
        <begin position="681"/>
        <end position="740"/>
    </location>
</feature>
<dbReference type="GO" id="GO:0031902">
    <property type="term" value="C:late endosome membrane"/>
    <property type="evidence" value="ECO:0007669"/>
    <property type="project" value="UniProtKB-SubCell"/>
</dbReference>
<dbReference type="Gene3D" id="2.130.10.10">
    <property type="entry name" value="YVTN repeat-like/Quinoprotein amine dehydrogenase"/>
    <property type="match status" value="1"/>
</dbReference>
<feature type="compositionally biased region" description="Basic and acidic residues" evidence="4">
    <location>
        <begin position="408"/>
        <end position="429"/>
    </location>
</feature>
<dbReference type="Pfam" id="PF00400">
    <property type="entry name" value="WD40"/>
    <property type="match status" value="3"/>
</dbReference>
<feature type="compositionally biased region" description="Low complexity" evidence="4">
    <location>
        <begin position="701"/>
        <end position="717"/>
    </location>
</feature>
<dbReference type="EMBL" id="RBNI01010490">
    <property type="protein sequence ID" value="RUP43684.1"/>
    <property type="molecule type" value="Genomic_DNA"/>
</dbReference>
<dbReference type="PROSITE" id="PS50082">
    <property type="entry name" value="WD_REPEATS_2"/>
    <property type="match status" value="1"/>
</dbReference>
<evidence type="ECO:0000313" key="5">
    <source>
        <dbReference type="EMBL" id="RUP43684.1"/>
    </source>
</evidence>
<dbReference type="PROSITE" id="PS50896">
    <property type="entry name" value="LISH"/>
    <property type="match status" value="1"/>
</dbReference>
<dbReference type="GO" id="GO:0051898">
    <property type="term" value="P:negative regulation of phosphatidylinositol 3-kinase/protein kinase B signal transduction"/>
    <property type="evidence" value="ECO:0007669"/>
    <property type="project" value="InterPro"/>
</dbReference>
<dbReference type="SUPFAM" id="SSF50978">
    <property type="entry name" value="WD40 repeat-like"/>
    <property type="match status" value="1"/>
</dbReference>
<evidence type="ECO:0000256" key="2">
    <source>
        <dbReference type="ARBA" id="ARBA00004414"/>
    </source>
</evidence>
<feature type="region of interest" description="Disordered" evidence="4">
    <location>
        <begin position="276"/>
        <end position="443"/>
    </location>
</feature>
<feature type="compositionally biased region" description="Low complexity" evidence="4">
    <location>
        <begin position="349"/>
        <end position="363"/>
    </location>
</feature>
<feature type="compositionally biased region" description="Low complexity" evidence="4">
    <location>
        <begin position="724"/>
        <end position="740"/>
    </location>
</feature>
<feature type="repeat" description="WD" evidence="3">
    <location>
        <begin position="454"/>
        <end position="495"/>
    </location>
</feature>
<protein>
    <submittedName>
        <fullName evidence="5">WD40-repeat-containing domain protein</fullName>
    </submittedName>
</protein>
<comment type="subcellular location">
    <subcellularLocation>
        <location evidence="1">Early endosome membrane</location>
        <topology evidence="1">Peripheral membrane protein</topology>
    </subcellularLocation>
    <subcellularLocation>
        <location evidence="2">Late endosome membrane</location>
    </subcellularLocation>
</comment>
<dbReference type="GO" id="GO:0141039">
    <property type="term" value="F:phosphatidylinositol 3-kinase inhibitor activity"/>
    <property type="evidence" value="ECO:0007669"/>
    <property type="project" value="InterPro"/>
</dbReference>
<dbReference type="OrthoDB" id="193023at2759"/>
<evidence type="ECO:0000256" key="4">
    <source>
        <dbReference type="SAM" id="MobiDB-lite"/>
    </source>
</evidence>
<dbReference type="InterPro" id="IPR039724">
    <property type="entry name" value="WDR91"/>
</dbReference>
<dbReference type="GO" id="GO:0031901">
    <property type="term" value="C:early endosome membrane"/>
    <property type="evidence" value="ECO:0007669"/>
    <property type="project" value="UniProtKB-SubCell"/>
</dbReference>
<dbReference type="PROSITE" id="PS50294">
    <property type="entry name" value="WD_REPEATS_REGION"/>
    <property type="match status" value="1"/>
</dbReference>
<keyword evidence="3" id="KW-0853">WD repeat</keyword>
<dbReference type="PANTHER" id="PTHR13083">
    <property type="entry name" value="WD REPEAT-CONTAINING PROTEIN 91"/>
    <property type="match status" value="1"/>
</dbReference>
<feature type="compositionally biased region" description="Low complexity" evidence="4">
    <location>
        <begin position="317"/>
        <end position="334"/>
    </location>
</feature>
<proteinExistence type="predicted"/>
<feature type="compositionally biased region" description="Polar residues" evidence="4">
    <location>
        <begin position="277"/>
        <end position="296"/>
    </location>
</feature>
<name>A0A433CYM1_9FUNG</name>
<dbReference type="InterPro" id="IPR036322">
    <property type="entry name" value="WD40_repeat_dom_sf"/>
</dbReference>
<evidence type="ECO:0000256" key="1">
    <source>
        <dbReference type="ARBA" id="ARBA00004220"/>
    </source>
</evidence>
<dbReference type="InterPro" id="IPR001680">
    <property type="entry name" value="WD40_rpt"/>
</dbReference>
<reference evidence="5 6" key="1">
    <citation type="journal article" date="2018" name="New Phytol.">
        <title>Phylogenomics of Endogonaceae and evolution of mycorrhizas within Mucoromycota.</title>
        <authorList>
            <person name="Chang Y."/>
            <person name="Desiro A."/>
            <person name="Na H."/>
            <person name="Sandor L."/>
            <person name="Lipzen A."/>
            <person name="Clum A."/>
            <person name="Barry K."/>
            <person name="Grigoriev I.V."/>
            <person name="Martin F.M."/>
            <person name="Stajich J.E."/>
            <person name="Smith M.E."/>
            <person name="Bonito G."/>
            <person name="Spatafora J.W."/>
        </authorList>
    </citation>
    <scope>NUCLEOTIDE SEQUENCE [LARGE SCALE GENOMIC DNA]</scope>
    <source>
        <strain evidence="5 6">GMNB39</strain>
    </source>
</reference>
<dbReference type="SMART" id="SM00320">
    <property type="entry name" value="WD40"/>
    <property type="match status" value="5"/>
</dbReference>
<dbReference type="GO" id="GO:0045022">
    <property type="term" value="P:early endosome to late endosome transport"/>
    <property type="evidence" value="ECO:0007669"/>
    <property type="project" value="InterPro"/>
</dbReference>
<dbReference type="Proteomes" id="UP000268093">
    <property type="component" value="Unassembled WGS sequence"/>
</dbReference>